<feature type="chain" id="PRO_5008509323" evidence="1">
    <location>
        <begin position="18"/>
        <end position="118"/>
    </location>
</feature>
<sequence length="118" mass="12725">MLTAGLLTAMMTFRAQADAGPTAMPTCNISQSQWESPDRSRTLLADPALRRLLQAWASHPSNRLSIEYPGGEQGDIWAHRLVAWLVAFGVSRHEISLFPGGSDMNTLSLSLQSDGSGA</sequence>
<accession>A0A1A6C5W8</accession>
<dbReference type="AlphaFoldDB" id="A0A1A6C5W8"/>
<evidence type="ECO:0000313" key="3">
    <source>
        <dbReference type="Proteomes" id="UP000029273"/>
    </source>
</evidence>
<dbReference type="EMBL" id="JQSG02000002">
    <property type="protein sequence ID" value="OBS09957.1"/>
    <property type="molecule type" value="Genomic_DNA"/>
</dbReference>
<gene>
    <name evidence="2" type="ORF">Thpro_021007</name>
</gene>
<organism evidence="2 3">
    <name type="scientific">Acidihalobacter prosperus</name>
    <dbReference type="NCBI Taxonomy" id="160660"/>
    <lineage>
        <taxon>Bacteria</taxon>
        <taxon>Pseudomonadati</taxon>
        <taxon>Pseudomonadota</taxon>
        <taxon>Gammaproteobacteria</taxon>
        <taxon>Chromatiales</taxon>
        <taxon>Ectothiorhodospiraceae</taxon>
        <taxon>Acidihalobacter</taxon>
    </lineage>
</organism>
<evidence type="ECO:0000256" key="1">
    <source>
        <dbReference type="SAM" id="SignalP"/>
    </source>
</evidence>
<feature type="signal peptide" evidence="1">
    <location>
        <begin position="1"/>
        <end position="17"/>
    </location>
</feature>
<reference evidence="2 3" key="1">
    <citation type="journal article" date="2014" name="Genome Announc.">
        <title>Draft Genome Sequence of the Iron-Oxidizing, Acidophilic, and Halotolerant 'Thiobacillus prosperus' Type Strain DSM 5130.</title>
        <authorList>
            <person name="Ossandon F.J."/>
            <person name="Cardenas J.P."/>
            <person name="Corbett M."/>
            <person name="Quatrini R."/>
            <person name="Holmes D.S."/>
            <person name="Watkin E."/>
        </authorList>
    </citation>
    <scope>NUCLEOTIDE SEQUENCE [LARGE SCALE GENOMIC DNA]</scope>
    <source>
        <strain evidence="2 3">DSM 5130</strain>
    </source>
</reference>
<dbReference type="Proteomes" id="UP000029273">
    <property type="component" value="Unassembled WGS sequence"/>
</dbReference>
<keyword evidence="1" id="KW-0732">Signal</keyword>
<proteinExistence type="predicted"/>
<keyword evidence="3" id="KW-1185">Reference proteome</keyword>
<comment type="caution">
    <text evidence="2">The sequence shown here is derived from an EMBL/GenBank/DDBJ whole genome shotgun (WGS) entry which is preliminary data.</text>
</comment>
<name>A0A1A6C5W8_9GAMM</name>
<evidence type="ECO:0000313" key="2">
    <source>
        <dbReference type="EMBL" id="OBS09957.1"/>
    </source>
</evidence>
<protein>
    <submittedName>
        <fullName evidence="2">Uncharacterized protein</fullName>
    </submittedName>
</protein>